<reference evidence="6 7" key="1">
    <citation type="submission" date="2021-06" db="EMBL/GenBank/DDBJ databases">
        <authorList>
            <person name="Kallberg Y."/>
            <person name="Tangrot J."/>
            <person name="Rosling A."/>
        </authorList>
    </citation>
    <scope>NUCLEOTIDE SEQUENCE [LARGE SCALE GENOMIC DNA]</scope>
    <source>
        <strain evidence="6 7">120-4 pot B 10/14</strain>
    </source>
</reference>
<dbReference type="Proteomes" id="UP000789901">
    <property type="component" value="Unassembled WGS sequence"/>
</dbReference>
<feature type="compositionally biased region" description="Basic residues" evidence="5">
    <location>
        <begin position="225"/>
        <end position="240"/>
    </location>
</feature>
<dbReference type="InterPro" id="IPR038286">
    <property type="entry name" value="IPK_sf"/>
</dbReference>
<dbReference type="PANTHER" id="PTHR12400:SF21">
    <property type="entry name" value="KINASE"/>
    <property type="match status" value="1"/>
</dbReference>
<feature type="region of interest" description="Disordered" evidence="5">
    <location>
        <begin position="279"/>
        <end position="311"/>
    </location>
</feature>
<dbReference type="SUPFAM" id="SSF56104">
    <property type="entry name" value="SAICAR synthase-like"/>
    <property type="match status" value="1"/>
</dbReference>
<dbReference type="Gene3D" id="3.30.470.160">
    <property type="entry name" value="Inositol polyphosphate kinase"/>
    <property type="match status" value="1"/>
</dbReference>
<comment type="caution">
    <text evidence="6">The sequence shown here is derived from an EMBL/GenBank/DDBJ whole genome shotgun (WGS) entry which is preliminary data.</text>
</comment>
<evidence type="ECO:0000256" key="3">
    <source>
        <dbReference type="ARBA" id="ARBA00022777"/>
    </source>
</evidence>
<keyword evidence="3 4" id="KW-0418">Kinase</keyword>
<feature type="region of interest" description="Disordered" evidence="5">
    <location>
        <begin position="325"/>
        <end position="358"/>
    </location>
</feature>
<keyword evidence="2 4" id="KW-0808">Transferase</keyword>
<organism evidence="6 7">
    <name type="scientific">Gigaspora margarita</name>
    <dbReference type="NCBI Taxonomy" id="4874"/>
    <lineage>
        <taxon>Eukaryota</taxon>
        <taxon>Fungi</taxon>
        <taxon>Fungi incertae sedis</taxon>
        <taxon>Mucoromycota</taxon>
        <taxon>Glomeromycotina</taxon>
        <taxon>Glomeromycetes</taxon>
        <taxon>Diversisporales</taxon>
        <taxon>Gigasporaceae</taxon>
        <taxon>Gigaspora</taxon>
    </lineage>
</organism>
<protein>
    <recommendedName>
        <fullName evidence="4">Kinase</fullName>
        <ecNumber evidence="4">2.7.-.-</ecNumber>
    </recommendedName>
</protein>
<comment type="similarity">
    <text evidence="1 4">Belongs to the inositol phosphokinase (IPK) family.</text>
</comment>
<evidence type="ECO:0000256" key="2">
    <source>
        <dbReference type="ARBA" id="ARBA00022679"/>
    </source>
</evidence>
<proteinExistence type="inferred from homology"/>
<evidence type="ECO:0000256" key="1">
    <source>
        <dbReference type="ARBA" id="ARBA00007374"/>
    </source>
</evidence>
<dbReference type="EMBL" id="CAJVQB010002866">
    <property type="protein sequence ID" value="CAG8589797.1"/>
    <property type="molecule type" value="Genomic_DNA"/>
</dbReference>
<dbReference type="Pfam" id="PF03770">
    <property type="entry name" value="IPK"/>
    <property type="match status" value="1"/>
</dbReference>
<name>A0ABN7UJE1_GIGMA</name>
<dbReference type="EC" id="2.7.-.-" evidence="4"/>
<evidence type="ECO:0000256" key="5">
    <source>
        <dbReference type="SAM" id="MobiDB-lite"/>
    </source>
</evidence>
<feature type="region of interest" description="Disordered" evidence="5">
    <location>
        <begin position="221"/>
        <end position="245"/>
    </location>
</feature>
<feature type="compositionally biased region" description="Low complexity" evidence="5">
    <location>
        <begin position="279"/>
        <end position="288"/>
    </location>
</feature>
<dbReference type="InterPro" id="IPR005522">
    <property type="entry name" value="IPK"/>
</dbReference>
<evidence type="ECO:0000313" key="6">
    <source>
        <dbReference type="EMBL" id="CAG8589797.1"/>
    </source>
</evidence>
<evidence type="ECO:0000313" key="7">
    <source>
        <dbReference type="Proteomes" id="UP000789901"/>
    </source>
</evidence>
<dbReference type="PANTHER" id="PTHR12400">
    <property type="entry name" value="INOSITOL POLYPHOSPHATE KINASE"/>
    <property type="match status" value="1"/>
</dbReference>
<sequence length="605" mass="68573">MLTLTETSTTALNTSYLCHNKKSSTVTSIDESYSSPMAQINNFTFQSSASRSSDNSSRHHQILFHQGNHPDVFTVSPISESGSPDSTSNLPDLSNNLNSVNVIPKISINDIYNTPENSEEDTHAIGGHSSFFRFSKKAVCKPSVPREYYFYELIENCHPELLPFIPQYLGVVNVNNRTHDVSSTSSLGSSKINQDLKNEVLREVFSPRALRAQIRQIQSLQKEPMRRRHSITTIRRKSKCKTPEISEISESMIPFDSSCEKKKNQNQLLTSSSRGISSLDIDISSSSSRSDKDHEIKKKGKSNSYPKSISQMTSDMDSVFNMKDLEYSDSPSSQPTLESQYPTETNSDEELVTPPQSPTSINWSLRCYSLQKSNKNPDDIQQFIILEDLTGGLKYPCVLDLKMGTRQYGIDANPKKRESQMKKCAETTSKTLGVRICGMQASVYKSTTRQFHFQNKYYGRSLNKETFFSSLVDFIHNGKALLVHHIPVILRKLRRLAKVIRGLSNYRFYGSSLLLIYDGDEGNPRDIDVKIIDFAHCTTGKDYSPEDYKYPPNEGYDKGYLLGLKSLCQSFEKIYKNTYGIKPEDVGEEEEDVFSEICEDYDYFS</sequence>
<accession>A0ABN7UJE1</accession>
<feature type="compositionally biased region" description="Polar residues" evidence="5">
    <location>
        <begin position="329"/>
        <end position="345"/>
    </location>
</feature>
<feature type="compositionally biased region" description="Polar residues" evidence="5">
    <location>
        <begin position="302"/>
        <end position="311"/>
    </location>
</feature>
<gene>
    <name evidence="6" type="ORF">GMARGA_LOCUS6350</name>
</gene>
<evidence type="ECO:0000256" key="4">
    <source>
        <dbReference type="RuleBase" id="RU363090"/>
    </source>
</evidence>
<keyword evidence="7" id="KW-1185">Reference proteome</keyword>